<gene>
    <name evidence="2" type="ORF">V5799_032249</name>
</gene>
<name>A0AAQ4DRP8_AMBAM</name>
<dbReference type="Pfam" id="PF00665">
    <property type="entry name" value="rve"/>
    <property type="match status" value="1"/>
</dbReference>
<evidence type="ECO:0000313" key="3">
    <source>
        <dbReference type="Proteomes" id="UP001321473"/>
    </source>
</evidence>
<dbReference type="InterPro" id="IPR001584">
    <property type="entry name" value="Integrase_cat-core"/>
</dbReference>
<dbReference type="FunFam" id="3.30.420.10:FF:000032">
    <property type="entry name" value="Retrovirus-related Pol polyprotein from transposon 297-like Protein"/>
    <property type="match status" value="1"/>
</dbReference>
<reference evidence="2 3" key="1">
    <citation type="journal article" date="2023" name="Arcadia Sci">
        <title>De novo assembly of a long-read Amblyomma americanum tick genome.</title>
        <authorList>
            <person name="Chou S."/>
            <person name="Poskanzer K.E."/>
            <person name="Rollins M."/>
            <person name="Thuy-Boun P.S."/>
        </authorList>
    </citation>
    <scope>NUCLEOTIDE SEQUENCE [LARGE SCALE GENOMIC DNA]</scope>
    <source>
        <strain evidence="2">F_SG_1</strain>
        <tissue evidence="2">Salivary glands</tissue>
    </source>
</reference>
<dbReference type="AlphaFoldDB" id="A0AAQ4DRP8"/>
<evidence type="ECO:0000313" key="2">
    <source>
        <dbReference type="EMBL" id="KAK8765138.1"/>
    </source>
</evidence>
<keyword evidence="3" id="KW-1185">Reference proteome</keyword>
<proteinExistence type="predicted"/>
<dbReference type="Gene3D" id="3.30.420.10">
    <property type="entry name" value="Ribonuclease H-like superfamily/Ribonuclease H"/>
    <property type="match status" value="1"/>
</dbReference>
<dbReference type="GO" id="GO:0003676">
    <property type="term" value="F:nucleic acid binding"/>
    <property type="evidence" value="ECO:0007669"/>
    <property type="project" value="InterPro"/>
</dbReference>
<organism evidence="2 3">
    <name type="scientific">Amblyomma americanum</name>
    <name type="common">Lone star tick</name>
    <dbReference type="NCBI Taxonomy" id="6943"/>
    <lineage>
        <taxon>Eukaryota</taxon>
        <taxon>Metazoa</taxon>
        <taxon>Ecdysozoa</taxon>
        <taxon>Arthropoda</taxon>
        <taxon>Chelicerata</taxon>
        <taxon>Arachnida</taxon>
        <taxon>Acari</taxon>
        <taxon>Parasitiformes</taxon>
        <taxon>Ixodida</taxon>
        <taxon>Ixodoidea</taxon>
        <taxon>Ixodidae</taxon>
        <taxon>Amblyomminae</taxon>
        <taxon>Amblyomma</taxon>
    </lineage>
</organism>
<dbReference type="InterPro" id="IPR054465">
    <property type="entry name" value="Integrase_p58-like_C"/>
</dbReference>
<dbReference type="InterPro" id="IPR012337">
    <property type="entry name" value="RNaseH-like_sf"/>
</dbReference>
<dbReference type="Pfam" id="PF22938">
    <property type="entry name" value="Integrase_p58_C"/>
    <property type="match status" value="1"/>
</dbReference>
<dbReference type="PANTHER" id="PTHR37984:SF5">
    <property type="entry name" value="PROTEIN NYNRIN-LIKE"/>
    <property type="match status" value="1"/>
</dbReference>
<dbReference type="EMBL" id="JARKHS020027678">
    <property type="protein sequence ID" value="KAK8765138.1"/>
    <property type="molecule type" value="Genomic_DNA"/>
</dbReference>
<comment type="caution">
    <text evidence="2">The sequence shown here is derived from an EMBL/GenBank/DDBJ whole genome shotgun (WGS) entry which is preliminary data.</text>
</comment>
<accession>A0AAQ4DRP8</accession>
<protein>
    <recommendedName>
        <fullName evidence="1">Integrase catalytic domain-containing protein</fullName>
    </recommendedName>
</protein>
<evidence type="ECO:0000259" key="1">
    <source>
        <dbReference type="PROSITE" id="PS50994"/>
    </source>
</evidence>
<sequence>MDLLGPFPESSLGNRYIVVATDCLSRYCETEALPRGTADEIANFFVQNIVLRLGAPAIFLTDRGTAFTSALMQEVMRLSGTSHRKTTAYHPQTNGLTERLNKTIADMISMYVDADHRNWDAILPYVTFAYNTALQETTRFTPFRLVHGREATTMLDAMLLPTGSTSSVMGAAQFVRHAEAARQLARQRIRHQHALDARRYNLRHRAVSYQPGEQAWVWSPIRMRGRSEKLLRRYFGPYEVLSQVSEVNYEVLPQGTVRSSRRPTPEVVHVARMKAYHAR</sequence>
<dbReference type="PANTHER" id="PTHR37984">
    <property type="entry name" value="PROTEIN CBG26694"/>
    <property type="match status" value="1"/>
</dbReference>
<dbReference type="InterPro" id="IPR050951">
    <property type="entry name" value="Retrovirus_Pol_polyprotein"/>
</dbReference>
<dbReference type="GO" id="GO:0015074">
    <property type="term" value="P:DNA integration"/>
    <property type="evidence" value="ECO:0007669"/>
    <property type="project" value="InterPro"/>
</dbReference>
<dbReference type="InterPro" id="IPR036397">
    <property type="entry name" value="RNaseH_sf"/>
</dbReference>
<dbReference type="PROSITE" id="PS50994">
    <property type="entry name" value="INTEGRASE"/>
    <property type="match status" value="1"/>
</dbReference>
<dbReference type="SUPFAM" id="SSF53098">
    <property type="entry name" value="Ribonuclease H-like"/>
    <property type="match status" value="1"/>
</dbReference>
<feature type="domain" description="Integrase catalytic" evidence="1">
    <location>
        <begin position="1"/>
        <end position="150"/>
    </location>
</feature>
<dbReference type="Proteomes" id="UP001321473">
    <property type="component" value="Unassembled WGS sequence"/>
</dbReference>